<dbReference type="Pfam" id="PF04463">
    <property type="entry name" value="2-thiour_desulf"/>
    <property type="match status" value="1"/>
</dbReference>
<evidence type="ECO:0000313" key="2">
    <source>
        <dbReference type="Proteomes" id="UP000029843"/>
    </source>
</evidence>
<dbReference type="EMBL" id="JQED01000017">
    <property type="protein sequence ID" value="KGJ92735.1"/>
    <property type="molecule type" value="Genomic_DNA"/>
</dbReference>
<dbReference type="PANTHER" id="PTHR30087:SF1">
    <property type="entry name" value="HYPOTHETICAL CYTOSOLIC PROTEIN"/>
    <property type="match status" value="1"/>
</dbReference>
<organism evidence="1 2">
    <name type="scientific">Colwellia psychrerythraea</name>
    <name type="common">Vibrio psychroerythus</name>
    <dbReference type="NCBI Taxonomy" id="28229"/>
    <lineage>
        <taxon>Bacteria</taxon>
        <taxon>Pseudomonadati</taxon>
        <taxon>Pseudomonadota</taxon>
        <taxon>Gammaproteobacteria</taxon>
        <taxon>Alteromonadales</taxon>
        <taxon>Colwelliaceae</taxon>
        <taxon>Colwellia</taxon>
    </lineage>
</organism>
<dbReference type="Proteomes" id="UP000029843">
    <property type="component" value="Unassembled WGS sequence"/>
</dbReference>
<dbReference type="InterPro" id="IPR007553">
    <property type="entry name" value="2-thiour_desulf"/>
</dbReference>
<dbReference type="RefSeq" id="WP_033093714.1">
    <property type="nucleotide sequence ID" value="NZ_JQED01000017.1"/>
</dbReference>
<evidence type="ECO:0000313" key="1">
    <source>
        <dbReference type="EMBL" id="KGJ92735.1"/>
    </source>
</evidence>
<reference evidence="1 2" key="1">
    <citation type="submission" date="2014-08" db="EMBL/GenBank/DDBJ databases">
        <title>Genomic and Phenotypic Diversity of Colwellia psychrerythraea strains from Disparate Marine Basins.</title>
        <authorList>
            <person name="Techtmann S.M."/>
            <person name="Stelling S.C."/>
            <person name="Utturkar S.M."/>
            <person name="Alshibli N."/>
            <person name="Harris A."/>
            <person name="Brown S.D."/>
            <person name="Hazen T.C."/>
        </authorList>
    </citation>
    <scope>NUCLEOTIDE SEQUENCE [LARGE SCALE GENOMIC DNA]</scope>
    <source>
        <strain evidence="1 2">ND2E</strain>
    </source>
</reference>
<dbReference type="PANTHER" id="PTHR30087">
    <property type="entry name" value="INNER MEMBRANE PROTEIN"/>
    <property type="match status" value="1"/>
</dbReference>
<dbReference type="PATRIC" id="fig|28229.4.peg.2026"/>
<sequence>MKTNERVTDKILISACFLGERVRYNGEAKPLVNVLIKEWQKQGRLIPVCPEVTSGLPVPRPPAEIDPVTKKVITIESVDVTEQFEKGAEIALRLCQQHNIRLALLKESSPSCGSNSVYDGTFSQQKIIGEGVTTKLLRANGIKVFSEASIAQLAAQIGCTNWQLKFFDKC</sequence>
<comment type="caution">
    <text evidence="1">The sequence shown here is derived from an EMBL/GenBank/DDBJ whole genome shotgun (WGS) entry which is preliminary data.</text>
</comment>
<proteinExistence type="predicted"/>
<name>A0A099KRA1_COLPS</name>
<dbReference type="AlphaFoldDB" id="A0A099KRA1"/>
<protein>
    <submittedName>
        <fullName evidence="1">Uncharacterized protein</fullName>
    </submittedName>
</protein>
<dbReference type="OrthoDB" id="495783at2"/>
<accession>A0A099KRA1</accession>
<gene>
    <name evidence="1" type="ORF">ND2E_2983</name>
</gene>